<dbReference type="InterPro" id="IPR040389">
    <property type="entry name" value="SMR"/>
</dbReference>
<dbReference type="PANTHER" id="PTHR33142:SF28">
    <property type="entry name" value="CYCLIN-DEPENDENT PROTEIN KINASE INHIBITOR SMR13"/>
    <property type="match status" value="1"/>
</dbReference>
<feature type="compositionally biased region" description="Polar residues" evidence="3">
    <location>
        <begin position="37"/>
        <end position="59"/>
    </location>
</feature>
<keyword evidence="2" id="KW-0131">Cell cycle</keyword>
<sequence>MATPLGVGHGVHTLGTRYDLPTDSHFVAQKLSNNSYGATANKSAMHNEQKSPPSSSGEKQLNFEEANDMLNAREENENGKNSSLIYSTPKAQKYRIPKLLACPPAPMKRRVSLNCFPRKTPVTYFAPPDIDLFFLLAYRNIPSGQHQ</sequence>
<reference evidence="4 5" key="1">
    <citation type="submission" date="2017-11" db="EMBL/GenBank/DDBJ databases">
        <title>De-novo sequencing of pomegranate (Punica granatum L.) genome.</title>
        <authorList>
            <person name="Akparov Z."/>
            <person name="Amiraslanov A."/>
            <person name="Hajiyeva S."/>
            <person name="Abbasov M."/>
            <person name="Kaur K."/>
            <person name="Hamwieh A."/>
            <person name="Solovyev V."/>
            <person name="Salamov A."/>
            <person name="Braich B."/>
            <person name="Kosarev P."/>
            <person name="Mahmoud A."/>
            <person name="Hajiyev E."/>
            <person name="Babayeva S."/>
            <person name="Izzatullayeva V."/>
            <person name="Mammadov A."/>
            <person name="Mammadov A."/>
            <person name="Sharifova S."/>
            <person name="Ojaghi J."/>
            <person name="Eynullazada K."/>
            <person name="Bayramov B."/>
            <person name="Abdulazimova A."/>
            <person name="Shahmuradov I."/>
        </authorList>
    </citation>
    <scope>NUCLEOTIDE SEQUENCE [LARGE SCALE GENOMIC DNA]</scope>
    <source>
        <strain evidence="5">cv. AG2017</strain>
        <tissue evidence="4">Leaf</tissue>
    </source>
</reference>
<organism evidence="4 5">
    <name type="scientific">Punica granatum</name>
    <name type="common">Pomegranate</name>
    <dbReference type="NCBI Taxonomy" id="22663"/>
    <lineage>
        <taxon>Eukaryota</taxon>
        <taxon>Viridiplantae</taxon>
        <taxon>Streptophyta</taxon>
        <taxon>Embryophyta</taxon>
        <taxon>Tracheophyta</taxon>
        <taxon>Spermatophyta</taxon>
        <taxon>Magnoliopsida</taxon>
        <taxon>eudicotyledons</taxon>
        <taxon>Gunneridae</taxon>
        <taxon>Pentapetalae</taxon>
        <taxon>rosids</taxon>
        <taxon>malvids</taxon>
        <taxon>Myrtales</taxon>
        <taxon>Lythraceae</taxon>
        <taxon>Punica</taxon>
    </lineage>
</organism>
<accession>A0A2I0I7V5</accession>
<feature type="region of interest" description="Disordered" evidence="3">
    <location>
        <begin position="37"/>
        <end position="86"/>
    </location>
</feature>
<proteinExistence type="predicted"/>
<dbReference type="PANTHER" id="PTHR33142">
    <property type="entry name" value="CYCLIN-DEPENDENT PROTEIN KINASE INHIBITOR SMR13"/>
    <property type="match status" value="1"/>
</dbReference>
<evidence type="ECO:0000313" key="5">
    <source>
        <dbReference type="Proteomes" id="UP000233551"/>
    </source>
</evidence>
<name>A0A2I0I7V5_PUNGR</name>
<dbReference type="Proteomes" id="UP000233551">
    <property type="component" value="Unassembled WGS sequence"/>
</dbReference>
<keyword evidence="5" id="KW-1185">Reference proteome</keyword>
<dbReference type="GO" id="GO:0005634">
    <property type="term" value="C:nucleus"/>
    <property type="evidence" value="ECO:0007669"/>
    <property type="project" value="TreeGrafter"/>
</dbReference>
<protein>
    <submittedName>
        <fullName evidence="4">Uncharacterized protein</fullName>
    </submittedName>
</protein>
<evidence type="ECO:0000256" key="2">
    <source>
        <dbReference type="ARBA" id="ARBA00023306"/>
    </source>
</evidence>
<evidence type="ECO:0000256" key="1">
    <source>
        <dbReference type="ARBA" id="ARBA00023013"/>
    </source>
</evidence>
<evidence type="ECO:0000313" key="4">
    <source>
        <dbReference type="EMBL" id="PKI40084.1"/>
    </source>
</evidence>
<dbReference type="EMBL" id="PGOL01003669">
    <property type="protein sequence ID" value="PKI40084.1"/>
    <property type="molecule type" value="Genomic_DNA"/>
</dbReference>
<dbReference type="GO" id="GO:0004860">
    <property type="term" value="F:protein kinase inhibitor activity"/>
    <property type="evidence" value="ECO:0007669"/>
    <property type="project" value="UniProtKB-KW"/>
</dbReference>
<keyword evidence="1" id="KW-0649">Protein kinase inhibitor</keyword>
<gene>
    <name evidence="4" type="ORF">CRG98_039537</name>
</gene>
<dbReference type="AlphaFoldDB" id="A0A2I0I7V5"/>
<comment type="caution">
    <text evidence="4">The sequence shown here is derived from an EMBL/GenBank/DDBJ whole genome shotgun (WGS) entry which is preliminary data.</text>
</comment>
<dbReference type="GO" id="GO:0032875">
    <property type="term" value="P:regulation of DNA endoreduplication"/>
    <property type="evidence" value="ECO:0007669"/>
    <property type="project" value="InterPro"/>
</dbReference>
<evidence type="ECO:0000256" key="3">
    <source>
        <dbReference type="SAM" id="MobiDB-lite"/>
    </source>
</evidence>